<evidence type="ECO:0000256" key="3">
    <source>
        <dbReference type="ARBA" id="ARBA00023163"/>
    </source>
</evidence>
<dbReference type="InterPro" id="IPR028082">
    <property type="entry name" value="Peripla_BP_I"/>
</dbReference>
<name>A4BGD2_9GAMM</name>
<keyword evidence="3" id="KW-0804">Transcription</keyword>
<dbReference type="Pfam" id="PF13377">
    <property type="entry name" value="Peripla_BP_3"/>
    <property type="match status" value="1"/>
</dbReference>
<dbReference type="PANTHER" id="PTHR30146">
    <property type="entry name" value="LACI-RELATED TRANSCRIPTIONAL REPRESSOR"/>
    <property type="match status" value="1"/>
</dbReference>
<comment type="caution">
    <text evidence="6">The sequence shown here is derived from an EMBL/GenBank/DDBJ whole genome shotgun (WGS) entry which is preliminary data.</text>
</comment>
<dbReference type="GO" id="GO:0000976">
    <property type="term" value="F:transcription cis-regulatory region binding"/>
    <property type="evidence" value="ECO:0007669"/>
    <property type="project" value="TreeGrafter"/>
</dbReference>
<evidence type="ECO:0000256" key="1">
    <source>
        <dbReference type="ARBA" id="ARBA00023015"/>
    </source>
</evidence>
<dbReference type="CDD" id="cd01392">
    <property type="entry name" value="HTH_LacI"/>
    <property type="match status" value="1"/>
</dbReference>
<dbReference type="PROSITE" id="PS50932">
    <property type="entry name" value="HTH_LACI_2"/>
    <property type="match status" value="1"/>
</dbReference>
<keyword evidence="7" id="KW-1185">Reference proteome</keyword>
<dbReference type="HOGENOM" id="CLU_037628_6_0_6"/>
<dbReference type="AlphaFoldDB" id="A4BGD2"/>
<feature type="domain" description="HTH lacI-type" evidence="4">
    <location>
        <begin position="2"/>
        <end position="55"/>
    </location>
</feature>
<dbReference type="OrthoDB" id="6619319at2"/>
<proteinExistence type="predicted"/>
<reference evidence="6 7" key="1">
    <citation type="submission" date="2006-02" db="EMBL/GenBank/DDBJ databases">
        <authorList>
            <person name="Pinhassi J."/>
            <person name="Pedros-Alio C."/>
            <person name="Ferriera S."/>
            <person name="Johnson J."/>
            <person name="Kravitz S."/>
            <person name="Halpern A."/>
            <person name="Remington K."/>
            <person name="Beeson K."/>
            <person name="Tran B."/>
            <person name="Rogers Y.-H."/>
            <person name="Friedman R."/>
            <person name="Venter J.C."/>
        </authorList>
    </citation>
    <scope>NUCLEOTIDE SEQUENCE [LARGE SCALE GENOMIC DNA]</scope>
    <source>
        <strain evidence="6 7">MED297</strain>
    </source>
</reference>
<gene>
    <name evidence="6" type="ORF">MED297_08741</name>
</gene>
<dbReference type="RefSeq" id="WP_008045919.1">
    <property type="nucleotide sequence ID" value="NZ_CH724152.1"/>
</dbReference>
<dbReference type="InterPro" id="IPR000843">
    <property type="entry name" value="HTH_LacI"/>
</dbReference>
<dbReference type="PANTHER" id="PTHR30146:SF109">
    <property type="entry name" value="HTH-TYPE TRANSCRIPTIONAL REGULATOR GALS"/>
    <property type="match status" value="1"/>
</dbReference>
<dbReference type="SUPFAM" id="SSF53822">
    <property type="entry name" value="Periplasmic binding protein-like I"/>
    <property type="match status" value="1"/>
</dbReference>
<evidence type="ECO:0000259" key="4">
    <source>
        <dbReference type="PROSITE" id="PS50932"/>
    </source>
</evidence>
<evidence type="ECO:0000256" key="2">
    <source>
        <dbReference type="ARBA" id="ARBA00023125"/>
    </source>
</evidence>
<dbReference type="GO" id="GO:0003700">
    <property type="term" value="F:DNA-binding transcription factor activity"/>
    <property type="evidence" value="ECO:0007669"/>
    <property type="project" value="TreeGrafter"/>
</dbReference>
<evidence type="ECO:0000313" key="6">
    <source>
        <dbReference type="EMBL" id="EAR08738.1"/>
    </source>
</evidence>
<evidence type="ECO:0000259" key="5">
    <source>
        <dbReference type="PROSITE" id="PS50943"/>
    </source>
</evidence>
<protein>
    <submittedName>
        <fullName evidence="6">Transcriptional regulator</fullName>
    </submittedName>
</protein>
<feature type="domain" description="HTH cro/C1-type" evidence="5">
    <location>
        <begin position="3"/>
        <end position="49"/>
    </location>
</feature>
<dbReference type="InterPro" id="IPR001387">
    <property type="entry name" value="Cro/C1-type_HTH"/>
</dbReference>
<dbReference type="InterPro" id="IPR010982">
    <property type="entry name" value="Lambda_DNA-bd_dom_sf"/>
</dbReference>
<dbReference type="Gene3D" id="3.40.50.2300">
    <property type="match status" value="2"/>
</dbReference>
<dbReference type="STRING" id="314283.MED297_08741"/>
<accession>A4BGD2</accession>
<sequence length="338" mass="36842">MSTIKQVASQAGVAQSTVSRVLNGGSVSKRTQERVLHAIETLNFKPNTLARSLATNRTGTFGMVVGDLAGPFFGSLMQEAEAVIRQHDKLLIIARGNSRATGEREAIEYLREKRCDVLLLQVDELTDAELIALSKDIPIVVMNRHIPELAGQCVYLDNQLGAELATSLLIERGHRHIAHLSGPMTRRDSQQRVAGFHAALARQPHPLEPAAIVEGDYQVEGGYAATCKLLADGVRFSALFSANDNMAIGAIEALREHNLRVPDDVSVIGFDDVFFARHLTPKLTTIEYPVAELGRIAAERALKLMDGTLEPTGLAPLAPRLITRESVINHQDADDTHI</sequence>
<dbReference type="SMART" id="SM00354">
    <property type="entry name" value="HTH_LACI"/>
    <property type="match status" value="1"/>
</dbReference>
<dbReference type="SUPFAM" id="SSF47413">
    <property type="entry name" value="lambda repressor-like DNA-binding domains"/>
    <property type="match status" value="1"/>
</dbReference>
<dbReference type="CDD" id="cd06270">
    <property type="entry name" value="PBP1_GalS-like"/>
    <property type="match status" value="1"/>
</dbReference>
<keyword evidence="1" id="KW-0805">Transcription regulation</keyword>
<dbReference type="PROSITE" id="PS50943">
    <property type="entry name" value="HTH_CROC1"/>
    <property type="match status" value="1"/>
</dbReference>
<evidence type="ECO:0000313" key="7">
    <source>
        <dbReference type="Proteomes" id="UP000005953"/>
    </source>
</evidence>
<keyword evidence="2" id="KW-0238">DNA-binding</keyword>
<organism evidence="6 7">
    <name type="scientific">Reinekea blandensis MED297</name>
    <dbReference type="NCBI Taxonomy" id="314283"/>
    <lineage>
        <taxon>Bacteria</taxon>
        <taxon>Pseudomonadati</taxon>
        <taxon>Pseudomonadota</taxon>
        <taxon>Gammaproteobacteria</taxon>
        <taxon>Oceanospirillales</taxon>
        <taxon>Saccharospirillaceae</taxon>
        <taxon>Reinekea</taxon>
    </lineage>
</organism>
<dbReference type="Proteomes" id="UP000005953">
    <property type="component" value="Unassembled WGS sequence"/>
</dbReference>
<dbReference type="Pfam" id="PF00356">
    <property type="entry name" value="LacI"/>
    <property type="match status" value="1"/>
</dbReference>
<dbReference type="EMBL" id="AAOE01000016">
    <property type="protein sequence ID" value="EAR08738.1"/>
    <property type="molecule type" value="Genomic_DNA"/>
</dbReference>
<dbReference type="InterPro" id="IPR046335">
    <property type="entry name" value="LacI/GalR-like_sensor"/>
</dbReference>
<dbReference type="Gene3D" id="1.10.260.40">
    <property type="entry name" value="lambda repressor-like DNA-binding domains"/>
    <property type="match status" value="1"/>
</dbReference>